<evidence type="ECO:0008006" key="3">
    <source>
        <dbReference type="Google" id="ProtNLM"/>
    </source>
</evidence>
<sequence>MSTSDGLPERDDRSVELGEAVTGLDLTAADERILAYLDRAGPDYPALVAGNTGLHVAYVEKRIAMLAAAGFLEPVSGEVIYRITDPGHDALHGT</sequence>
<evidence type="ECO:0000313" key="1">
    <source>
        <dbReference type="EMBL" id="SNR50383.1"/>
    </source>
</evidence>
<dbReference type="RefSeq" id="WP_089385034.1">
    <property type="nucleotide sequence ID" value="NZ_FZNQ01000010.1"/>
</dbReference>
<name>A0A238WVB1_HALVU</name>
<dbReference type="OrthoDB" id="285635at2157"/>
<dbReference type="Gene3D" id="1.10.10.10">
    <property type="entry name" value="Winged helix-like DNA-binding domain superfamily/Winged helix DNA-binding domain"/>
    <property type="match status" value="1"/>
</dbReference>
<dbReference type="InterPro" id="IPR036388">
    <property type="entry name" value="WH-like_DNA-bd_sf"/>
</dbReference>
<gene>
    <name evidence="1" type="ORF">SAMN06264855_11086</name>
</gene>
<keyword evidence="2" id="KW-1185">Reference proteome</keyword>
<organism evidence="1 2">
    <name type="scientific">Halorubrum vacuolatum</name>
    <name type="common">Natronobacterium vacuolatum</name>
    <dbReference type="NCBI Taxonomy" id="63740"/>
    <lineage>
        <taxon>Archaea</taxon>
        <taxon>Methanobacteriati</taxon>
        <taxon>Methanobacteriota</taxon>
        <taxon>Stenosarchaea group</taxon>
        <taxon>Halobacteria</taxon>
        <taxon>Halobacteriales</taxon>
        <taxon>Haloferacaceae</taxon>
        <taxon>Halorubrum</taxon>
    </lineage>
</organism>
<dbReference type="Proteomes" id="UP000198397">
    <property type="component" value="Unassembled WGS sequence"/>
</dbReference>
<reference evidence="1 2" key="1">
    <citation type="submission" date="2017-06" db="EMBL/GenBank/DDBJ databases">
        <authorList>
            <person name="Kim H.J."/>
            <person name="Triplett B.A."/>
        </authorList>
    </citation>
    <scope>NUCLEOTIDE SEQUENCE [LARGE SCALE GENOMIC DNA]</scope>
    <source>
        <strain evidence="1 2">DSM 8800</strain>
    </source>
</reference>
<protein>
    <recommendedName>
        <fullName evidence="3">DUF2250 domain-containing protein</fullName>
    </recommendedName>
</protein>
<accession>A0A238WVB1</accession>
<evidence type="ECO:0000313" key="2">
    <source>
        <dbReference type="Proteomes" id="UP000198397"/>
    </source>
</evidence>
<dbReference type="InterPro" id="IPR036390">
    <property type="entry name" value="WH_DNA-bd_sf"/>
</dbReference>
<dbReference type="EMBL" id="FZNQ01000010">
    <property type="protein sequence ID" value="SNR50383.1"/>
    <property type="molecule type" value="Genomic_DNA"/>
</dbReference>
<dbReference type="InterPro" id="IPR019254">
    <property type="entry name" value="DUF2250"/>
</dbReference>
<dbReference type="Pfam" id="PF10007">
    <property type="entry name" value="DUF2250"/>
    <property type="match status" value="1"/>
</dbReference>
<dbReference type="SUPFAM" id="SSF46785">
    <property type="entry name" value="Winged helix' DNA-binding domain"/>
    <property type="match status" value="1"/>
</dbReference>
<proteinExistence type="predicted"/>
<dbReference type="AlphaFoldDB" id="A0A238WVB1"/>